<feature type="signal peptide" evidence="1">
    <location>
        <begin position="1"/>
        <end position="19"/>
    </location>
</feature>
<dbReference type="InterPro" id="IPR036514">
    <property type="entry name" value="SGNH_hydro_sf"/>
</dbReference>
<dbReference type="SUPFAM" id="SSF52266">
    <property type="entry name" value="SGNH hydrolase"/>
    <property type="match status" value="1"/>
</dbReference>
<dbReference type="OrthoDB" id="9801375at2"/>
<dbReference type="PANTHER" id="PTHR37834:SF2">
    <property type="entry name" value="ESTERASE, SGNH HYDROLASE-TYPE"/>
    <property type="match status" value="1"/>
</dbReference>
<sequence>MKKMNLLLMATMLSAAAFAGNGKTSTTLPVEGEVVKASHPMIQYMGRVSFGKNPDVASFNFPGTTIEANFQGSSLKMMCRPMTGYFMAQVDGSEPFKVGFNAERDSVVTLATALPKGVHHVKVMYVIEGLFRNPEFRGFVLDKGCKLVEAPALSERKIEFIGNSITCGYGVESIEMSDPFEDETENHWLTYANIVSDSLKAQHTSISRSGIGVYRNYDGPKTGSAENMPWQYEYTLFNKHDEKWDFAKYQPQLVCINLGTNDLSTDNYDIQLYEKNYRMFLTTVRSKYPDAKIVLLTGPMLGKKESSEQRAALDRICADANKSGFTLVNKTVVDKKGKIKKAKKLGDKEIYRFDFSFQKGDLGYGASWHPSKLQHQKMAKELLPFLKNLMNW</sequence>
<evidence type="ECO:0000313" key="4">
    <source>
        <dbReference type="Proteomes" id="UP000480425"/>
    </source>
</evidence>
<feature type="chain" id="PRO_5026192572" evidence="1">
    <location>
        <begin position="20"/>
        <end position="392"/>
    </location>
</feature>
<gene>
    <name evidence="3" type="ORF">F7D73_08095</name>
</gene>
<organism evidence="3 4">
    <name type="scientific">Segatella copri</name>
    <dbReference type="NCBI Taxonomy" id="165179"/>
    <lineage>
        <taxon>Bacteria</taxon>
        <taxon>Pseudomonadati</taxon>
        <taxon>Bacteroidota</taxon>
        <taxon>Bacteroidia</taxon>
        <taxon>Bacteroidales</taxon>
        <taxon>Prevotellaceae</taxon>
        <taxon>Segatella</taxon>
    </lineage>
</organism>
<dbReference type="EMBL" id="VZCB01000060">
    <property type="protein sequence ID" value="MQN80912.1"/>
    <property type="molecule type" value="Genomic_DNA"/>
</dbReference>
<name>A0A6G1U034_9BACT</name>
<dbReference type="PANTHER" id="PTHR37834">
    <property type="entry name" value="GDSL-LIKE LIPASE/ACYLHYDROLASE DOMAIN PROTEIN (AFU_ORTHOLOGUE AFUA_2G00620)"/>
    <property type="match status" value="1"/>
</dbReference>
<evidence type="ECO:0000259" key="2">
    <source>
        <dbReference type="Pfam" id="PF17996"/>
    </source>
</evidence>
<feature type="domain" description="Carbohydrate esterase 2 N-terminal" evidence="2">
    <location>
        <begin position="44"/>
        <end position="151"/>
    </location>
</feature>
<dbReference type="InterPro" id="IPR037461">
    <property type="entry name" value="CtCE2-like_dom"/>
</dbReference>
<comment type="caution">
    <text evidence="3">The sequence shown here is derived from an EMBL/GenBank/DDBJ whole genome shotgun (WGS) entry which is preliminary data.</text>
</comment>
<keyword evidence="3" id="KW-0378">Hydrolase</keyword>
<reference evidence="3 4" key="1">
    <citation type="submission" date="2019-09" db="EMBL/GenBank/DDBJ databases">
        <title>Distinct polysaccharide growth profiles of human intestinal Prevotella copri isolates.</title>
        <authorList>
            <person name="Fehlner-Peach H."/>
            <person name="Magnabosco C."/>
            <person name="Raghavan V."/>
            <person name="Scher J.U."/>
            <person name="Tett A."/>
            <person name="Cox L.M."/>
            <person name="Gottsegen C."/>
            <person name="Watters A."/>
            <person name="Wiltshire- Gordon J.D."/>
            <person name="Segata N."/>
            <person name="Bonneau R."/>
            <person name="Littman D.R."/>
        </authorList>
    </citation>
    <scope>NUCLEOTIDE SEQUENCE [LARGE SCALE GENOMIC DNA]</scope>
    <source>
        <strain evidence="4">iA622</strain>
    </source>
</reference>
<dbReference type="CDD" id="cd01831">
    <property type="entry name" value="Endoglucanase_E_like"/>
    <property type="match status" value="1"/>
</dbReference>
<protein>
    <submittedName>
        <fullName evidence="3">SGNH/GDSL hydrolase family protein</fullName>
    </submittedName>
</protein>
<dbReference type="GO" id="GO:0052689">
    <property type="term" value="F:carboxylic ester hydrolase activity"/>
    <property type="evidence" value="ECO:0007669"/>
    <property type="project" value="InterPro"/>
</dbReference>
<evidence type="ECO:0000313" key="3">
    <source>
        <dbReference type="EMBL" id="MQN80912.1"/>
    </source>
</evidence>
<keyword evidence="1" id="KW-0732">Signal</keyword>
<dbReference type="Gene3D" id="2.60.120.260">
    <property type="entry name" value="Galactose-binding domain-like"/>
    <property type="match status" value="1"/>
</dbReference>
<dbReference type="Pfam" id="PF00657">
    <property type="entry name" value="Lipase_GDSL"/>
    <property type="match status" value="1"/>
</dbReference>
<dbReference type="Proteomes" id="UP000480425">
    <property type="component" value="Unassembled WGS sequence"/>
</dbReference>
<evidence type="ECO:0000256" key="1">
    <source>
        <dbReference type="SAM" id="SignalP"/>
    </source>
</evidence>
<dbReference type="InterPro" id="IPR040794">
    <property type="entry name" value="CE2_N"/>
</dbReference>
<dbReference type="Gene3D" id="3.40.50.1110">
    <property type="entry name" value="SGNH hydrolase"/>
    <property type="match status" value="1"/>
</dbReference>
<dbReference type="InterPro" id="IPR001087">
    <property type="entry name" value="GDSL"/>
</dbReference>
<accession>A0A6G1U034</accession>
<dbReference type="InterPro" id="IPR052762">
    <property type="entry name" value="PCW_deacetylase/CE"/>
</dbReference>
<dbReference type="Pfam" id="PF17996">
    <property type="entry name" value="CE2_N"/>
    <property type="match status" value="1"/>
</dbReference>
<dbReference type="AlphaFoldDB" id="A0A6G1U034"/>
<proteinExistence type="predicted"/>